<dbReference type="EC" id="3.6.1.7" evidence="2 5"/>
<dbReference type="InterPro" id="IPR036046">
    <property type="entry name" value="Acylphosphatase-like_dom_sf"/>
</dbReference>
<dbReference type="Pfam" id="PF00708">
    <property type="entry name" value="Acylphosphatase"/>
    <property type="match status" value="1"/>
</dbReference>
<evidence type="ECO:0000256" key="1">
    <source>
        <dbReference type="ARBA" id="ARBA00005614"/>
    </source>
</evidence>
<reference evidence="9 10" key="1">
    <citation type="journal article" date="2015" name="Sci. Rep.">
        <title>Chromosome-level genome map provides insights into diverse defense mechanisms in the medicinal fungus Ganoderma sinense.</title>
        <authorList>
            <person name="Zhu Y."/>
            <person name="Xu J."/>
            <person name="Sun C."/>
            <person name="Zhou S."/>
            <person name="Xu H."/>
            <person name="Nelson D.R."/>
            <person name="Qian J."/>
            <person name="Song J."/>
            <person name="Luo H."/>
            <person name="Xiang L."/>
            <person name="Li Y."/>
            <person name="Xu Z."/>
            <person name="Ji A."/>
            <person name="Wang L."/>
            <person name="Lu S."/>
            <person name="Hayward A."/>
            <person name="Sun W."/>
            <person name="Li X."/>
            <person name="Schwartz D.C."/>
            <person name="Wang Y."/>
            <person name="Chen S."/>
        </authorList>
    </citation>
    <scope>NUCLEOTIDE SEQUENCE [LARGE SCALE GENOMIC DNA]</scope>
    <source>
        <strain evidence="9 10">ZZ0214-1</strain>
    </source>
</reference>
<dbReference type="Gene3D" id="3.30.70.100">
    <property type="match status" value="1"/>
</dbReference>
<evidence type="ECO:0000259" key="8">
    <source>
        <dbReference type="PROSITE" id="PS51160"/>
    </source>
</evidence>
<dbReference type="PANTHER" id="PTHR10029">
    <property type="entry name" value="ACYLPHOSPHATASE"/>
    <property type="match status" value="1"/>
</dbReference>
<protein>
    <recommendedName>
        <fullName evidence="2 5">Acylphosphatase</fullName>
        <ecNumber evidence="2 5">3.6.1.7</ecNumber>
    </recommendedName>
</protein>
<evidence type="ECO:0000256" key="5">
    <source>
        <dbReference type="PROSITE-ProRule" id="PRU00520"/>
    </source>
</evidence>
<proteinExistence type="inferred from homology"/>
<dbReference type="InterPro" id="IPR017968">
    <property type="entry name" value="Acylphosphatase_CS"/>
</dbReference>
<feature type="domain" description="Acylphosphatase-like" evidence="8">
    <location>
        <begin position="11"/>
        <end position="100"/>
    </location>
</feature>
<dbReference type="InterPro" id="IPR001792">
    <property type="entry name" value="Acylphosphatase-like_dom"/>
</dbReference>
<keyword evidence="3 5" id="KW-0378">Hydrolase</keyword>
<dbReference type="EMBL" id="AYKW01000009">
    <property type="protein sequence ID" value="PIL32736.1"/>
    <property type="molecule type" value="Genomic_DNA"/>
</dbReference>
<dbReference type="PROSITE" id="PS00150">
    <property type="entry name" value="ACYLPHOSPHATASE_1"/>
    <property type="match status" value="1"/>
</dbReference>
<evidence type="ECO:0000256" key="3">
    <source>
        <dbReference type="ARBA" id="ARBA00022801"/>
    </source>
</evidence>
<organism evidence="9 10">
    <name type="scientific">Ganoderma sinense ZZ0214-1</name>
    <dbReference type="NCBI Taxonomy" id="1077348"/>
    <lineage>
        <taxon>Eukaryota</taxon>
        <taxon>Fungi</taxon>
        <taxon>Dikarya</taxon>
        <taxon>Basidiomycota</taxon>
        <taxon>Agaricomycotina</taxon>
        <taxon>Agaricomycetes</taxon>
        <taxon>Polyporales</taxon>
        <taxon>Polyporaceae</taxon>
        <taxon>Ganoderma</taxon>
    </lineage>
</organism>
<feature type="active site" evidence="5">
    <location>
        <position position="44"/>
    </location>
</feature>
<evidence type="ECO:0000313" key="10">
    <source>
        <dbReference type="Proteomes" id="UP000230002"/>
    </source>
</evidence>
<dbReference type="Proteomes" id="UP000230002">
    <property type="component" value="Unassembled WGS sequence"/>
</dbReference>
<evidence type="ECO:0000313" key="9">
    <source>
        <dbReference type="EMBL" id="PIL32736.1"/>
    </source>
</evidence>
<dbReference type="STRING" id="1077348.A0A2G8SG43"/>
<dbReference type="PRINTS" id="PR00112">
    <property type="entry name" value="ACYLPHPHTASE"/>
</dbReference>
<evidence type="ECO:0000256" key="4">
    <source>
        <dbReference type="ARBA" id="ARBA00047645"/>
    </source>
</evidence>
<dbReference type="InterPro" id="IPR020456">
    <property type="entry name" value="Acylphosphatase"/>
</dbReference>
<keyword evidence="10" id="KW-1185">Reference proteome</keyword>
<evidence type="ECO:0000256" key="7">
    <source>
        <dbReference type="RuleBase" id="RU004168"/>
    </source>
</evidence>
<dbReference type="PANTHER" id="PTHR10029:SF3">
    <property type="entry name" value="ACYLPHOSPHATASE-RELATED"/>
    <property type="match status" value="1"/>
</dbReference>
<comment type="similarity">
    <text evidence="1 7">Belongs to the acylphosphatase family.</text>
</comment>
<gene>
    <name evidence="9" type="ORF">GSI_04851</name>
</gene>
<evidence type="ECO:0000256" key="6">
    <source>
        <dbReference type="RuleBase" id="RU000553"/>
    </source>
</evidence>
<comment type="catalytic activity">
    <reaction evidence="4 5 6">
        <text>an acyl phosphate + H2O = a carboxylate + phosphate + H(+)</text>
        <dbReference type="Rhea" id="RHEA:14965"/>
        <dbReference type="ChEBI" id="CHEBI:15377"/>
        <dbReference type="ChEBI" id="CHEBI:15378"/>
        <dbReference type="ChEBI" id="CHEBI:29067"/>
        <dbReference type="ChEBI" id="CHEBI:43474"/>
        <dbReference type="ChEBI" id="CHEBI:59918"/>
        <dbReference type="EC" id="3.6.1.7"/>
    </reaction>
</comment>
<dbReference type="SUPFAM" id="SSF54975">
    <property type="entry name" value="Acylphosphatase/BLUF domain-like"/>
    <property type="match status" value="1"/>
</dbReference>
<dbReference type="PROSITE" id="PS51160">
    <property type="entry name" value="ACYLPHOSPHATASE_3"/>
    <property type="match status" value="1"/>
</dbReference>
<sequence length="138" mass="14998">MHIPKAMALRTVDYRVKGKVQGVFFRVFARSTAQGLGVVGWVKNEPTGDVIGTAQGREEALEKFKEALKQGPKHAVVTGVEFSNEAPLERLQFQEFEKALAKQQAEAKVISSSQEEQNEIALAEAAQAALKGRSGQSS</sequence>
<dbReference type="PROSITE" id="PS00151">
    <property type="entry name" value="ACYLPHOSPHATASE_2"/>
    <property type="match status" value="1"/>
</dbReference>
<evidence type="ECO:0000256" key="2">
    <source>
        <dbReference type="ARBA" id="ARBA00012150"/>
    </source>
</evidence>
<comment type="caution">
    <text evidence="9">The sequence shown here is derived from an EMBL/GenBank/DDBJ whole genome shotgun (WGS) entry which is preliminary data.</text>
</comment>
<dbReference type="AlphaFoldDB" id="A0A2G8SG43"/>
<name>A0A2G8SG43_9APHY</name>
<accession>A0A2G8SG43</accession>
<feature type="active site" evidence="5">
    <location>
        <position position="26"/>
    </location>
</feature>
<dbReference type="GO" id="GO:0003998">
    <property type="term" value="F:acylphosphatase activity"/>
    <property type="evidence" value="ECO:0007669"/>
    <property type="project" value="UniProtKB-EC"/>
</dbReference>
<dbReference type="OrthoDB" id="7961613at2759"/>